<evidence type="ECO:0000256" key="1">
    <source>
        <dbReference type="ARBA" id="ARBA00004141"/>
    </source>
</evidence>
<dbReference type="InterPro" id="IPR036259">
    <property type="entry name" value="MFS_trans_sf"/>
</dbReference>
<feature type="transmembrane region" description="Helical" evidence="8">
    <location>
        <begin position="386"/>
        <end position="406"/>
    </location>
</feature>
<dbReference type="SUPFAM" id="SSF103473">
    <property type="entry name" value="MFS general substrate transporter"/>
    <property type="match status" value="1"/>
</dbReference>
<evidence type="ECO:0000256" key="7">
    <source>
        <dbReference type="RuleBase" id="RU003346"/>
    </source>
</evidence>
<dbReference type="PANTHER" id="PTHR48022:SF64">
    <property type="entry name" value="MAJOR FACILITATOR SUPERFAMILY (MFS) PROFILE DOMAIN-CONTAINING PROTEIN"/>
    <property type="match status" value="1"/>
</dbReference>
<accession>A0A1L9R5P4</accession>
<dbReference type="RefSeq" id="XP_040683912.1">
    <property type="nucleotide sequence ID" value="XM_040833663.1"/>
</dbReference>
<evidence type="ECO:0000313" key="11">
    <source>
        <dbReference type="Proteomes" id="UP000184383"/>
    </source>
</evidence>
<feature type="transmembrane region" description="Helical" evidence="8">
    <location>
        <begin position="108"/>
        <end position="125"/>
    </location>
</feature>
<dbReference type="PROSITE" id="PS50850">
    <property type="entry name" value="MFS"/>
    <property type="match status" value="1"/>
</dbReference>
<dbReference type="PANTHER" id="PTHR48022">
    <property type="entry name" value="PLASTIDIC GLUCOSE TRANSPORTER 4"/>
    <property type="match status" value="1"/>
</dbReference>
<evidence type="ECO:0000313" key="10">
    <source>
        <dbReference type="EMBL" id="OJJ30235.1"/>
    </source>
</evidence>
<feature type="transmembrane region" description="Helical" evidence="8">
    <location>
        <begin position="290"/>
        <end position="312"/>
    </location>
</feature>
<dbReference type="GO" id="GO:0016020">
    <property type="term" value="C:membrane"/>
    <property type="evidence" value="ECO:0007669"/>
    <property type="project" value="UniProtKB-SubCell"/>
</dbReference>
<keyword evidence="4 8" id="KW-0812">Transmembrane</keyword>
<evidence type="ECO:0000259" key="9">
    <source>
        <dbReference type="PROSITE" id="PS50850"/>
    </source>
</evidence>
<dbReference type="InterPro" id="IPR020846">
    <property type="entry name" value="MFS_dom"/>
</dbReference>
<dbReference type="InterPro" id="IPR050360">
    <property type="entry name" value="MFS_Sugar_Transporters"/>
</dbReference>
<dbReference type="EMBL" id="KV878217">
    <property type="protein sequence ID" value="OJJ30235.1"/>
    <property type="molecule type" value="Genomic_DNA"/>
</dbReference>
<dbReference type="Gene3D" id="1.20.1250.20">
    <property type="entry name" value="MFS general substrate transporter like domains"/>
    <property type="match status" value="1"/>
</dbReference>
<sequence length="525" mass="56766">MVAAGVMTSPGENAYASIPNNTMGEWTKDKGLRRLNLGVCLMFASAAANGYDGSLMNGLLTLPMFLTNLGENIDSNTLGLIIAGISLGGTPTFIPASYFADHVGRKKCVALGSVLMIVAGIVQAATSGQWAFFGTRIMMGVGLGFSQTAAPPLITEIAHPRHRGTITAAFQTIWYWGSILAAAVTLGTLYVNNNSSWSWRAPCLLQVVFPALQLLGLCIVPESPRWLVSKDRKEEALQILARYHANGDTSDPLVQFEFREICEAIGQAKAMAHKSGWAEFIETKGARHRLVICILVGFMIQWAGNGVVSYYLAPILKTIGITNSSEQAGINLGLQVWNAMCAAGGAIAAEKHGRRPLWMVSTMLMLLFLSIVTAFSAVFVGRGIKAAGGVVVAFLFLFFGSYDIAYTPLSIAYPVEILPFHLRAKGLSLNLTVTFATGFLNQYVNPIAFDAIKWKFYLVYVGLLIWFLGIIYFVFPETKGRTLEEIAIVFDGAAGEMEARRDLVAVSAAGANPKEPLKADVEHFV</sequence>
<feature type="transmembrane region" description="Helical" evidence="8">
    <location>
        <begin position="76"/>
        <end position="96"/>
    </location>
</feature>
<keyword evidence="6 8" id="KW-0472">Membrane</keyword>
<dbReference type="PROSITE" id="PS00216">
    <property type="entry name" value="SUGAR_TRANSPORT_1"/>
    <property type="match status" value="1"/>
</dbReference>
<feature type="transmembrane region" description="Helical" evidence="8">
    <location>
        <begin position="35"/>
        <end position="56"/>
    </location>
</feature>
<feature type="transmembrane region" description="Helical" evidence="8">
    <location>
        <begin position="456"/>
        <end position="475"/>
    </location>
</feature>
<organism evidence="10 11">
    <name type="scientific">Aspergillus wentii DTO 134E9</name>
    <dbReference type="NCBI Taxonomy" id="1073089"/>
    <lineage>
        <taxon>Eukaryota</taxon>
        <taxon>Fungi</taxon>
        <taxon>Dikarya</taxon>
        <taxon>Ascomycota</taxon>
        <taxon>Pezizomycotina</taxon>
        <taxon>Eurotiomycetes</taxon>
        <taxon>Eurotiomycetidae</taxon>
        <taxon>Eurotiales</taxon>
        <taxon>Aspergillaceae</taxon>
        <taxon>Aspergillus</taxon>
        <taxon>Aspergillus subgen. Cremei</taxon>
    </lineage>
</organism>
<protein>
    <recommendedName>
        <fullName evidence="9">Major facilitator superfamily (MFS) profile domain-containing protein</fullName>
    </recommendedName>
</protein>
<evidence type="ECO:0000256" key="6">
    <source>
        <dbReference type="ARBA" id="ARBA00023136"/>
    </source>
</evidence>
<dbReference type="OrthoDB" id="6133115at2759"/>
<dbReference type="GeneID" id="63749511"/>
<dbReference type="FunFam" id="1.20.1250.20:FF:000134">
    <property type="entry name" value="MFS sugar transporter protein"/>
    <property type="match status" value="1"/>
</dbReference>
<reference evidence="11" key="1">
    <citation type="journal article" date="2017" name="Genome Biol.">
        <title>Comparative genomics reveals high biological diversity and specific adaptations in the industrially and medically important fungal genus Aspergillus.</title>
        <authorList>
            <person name="de Vries R.P."/>
            <person name="Riley R."/>
            <person name="Wiebenga A."/>
            <person name="Aguilar-Osorio G."/>
            <person name="Amillis S."/>
            <person name="Uchima C.A."/>
            <person name="Anderluh G."/>
            <person name="Asadollahi M."/>
            <person name="Askin M."/>
            <person name="Barry K."/>
            <person name="Battaglia E."/>
            <person name="Bayram O."/>
            <person name="Benocci T."/>
            <person name="Braus-Stromeyer S.A."/>
            <person name="Caldana C."/>
            <person name="Canovas D."/>
            <person name="Cerqueira G.C."/>
            <person name="Chen F."/>
            <person name="Chen W."/>
            <person name="Choi C."/>
            <person name="Clum A."/>
            <person name="Dos Santos R.A."/>
            <person name="Damasio A.R."/>
            <person name="Diallinas G."/>
            <person name="Emri T."/>
            <person name="Fekete E."/>
            <person name="Flipphi M."/>
            <person name="Freyberg S."/>
            <person name="Gallo A."/>
            <person name="Gournas C."/>
            <person name="Habgood R."/>
            <person name="Hainaut M."/>
            <person name="Harispe M.L."/>
            <person name="Henrissat B."/>
            <person name="Hilden K.S."/>
            <person name="Hope R."/>
            <person name="Hossain A."/>
            <person name="Karabika E."/>
            <person name="Karaffa L."/>
            <person name="Karanyi Z."/>
            <person name="Krasevec N."/>
            <person name="Kuo A."/>
            <person name="Kusch H."/>
            <person name="LaButti K."/>
            <person name="Lagendijk E.L."/>
            <person name="Lapidus A."/>
            <person name="Levasseur A."/>
            <person name="Lindquist E."/>
            <person name="Lipzen A."/>
            <person name="Logrieco A.F."/>
            <person name="MacCabe A."/>
            <person name="Maekelae M.R."/>
            <person name="Malavazi I."/>
            <person name="Melin P."/>
            <person name="Meyer V."/>
            <person name="Mielnichuk N."/>
            <person name="Miskei M."/>
            <person name="Molnar A.P."/>
            <person name="Mule G."/>
            <person name="Ngan C.Y."/>
            <person name="Orejas M."/>
            <person name="Orosz E."/>
            <person name="Ouedraogo J.P."/>
            <person name="Overkamp K.M."/>
            <person name="Park H.-S."/>
            <person name="Perrone G."/>
            <person name="Piumi F."/>
            <person name="Punt P.J."/>
            <person name="Ram A.F."/>
            <person name="Ramon A."/>
            <person name="Rauscher S."/>
            <person name="Record E."/>
            <person name="Riano-Pachon D.M."/>
            <person name="Robert V."/>
            <person name="Roehrig J."/>
            <person name="Ruller R."/>
            <person name="Salamov A."/>
            <person name="Salih N.S."/>
            <person name="Samson R.A."/>
            <person name="Sandor E."/>
            <person name="Sanguinetti M."/>
            <person name="Schuetze T."/>
            <person name="Sepcic K."/>
            <person name="Shelest E."/>
            <person name="Sherlock G."/>
            <person name="Sophianopoulou V."/>
            <person name="Squina F.M."/>
            <person name="Sun H."/>
            <person name="Susca A."/>
            <person name="Todd R.B."/>
            <person name="Tsang A."/>
            <person name="Unkles S.E."/>
            <person name="van de Wiele N."/>
            <person name="van Rossen-Uffink D."/>
            <person name="Oliveira J.V."/>
            <person name="Vesth T.C."/>
            <person name="Visser J."/>
            <person name="Yu J.-H."/>
            <person name="Zhou M."/>
            <person name="Andersen M.R."/>
            <person name="Archer D.B."/>
            <person name="Baker S.E."/>
            <person name="Benoit I."/>
            <person name="Brakhage A.A."/>
            <person name="Braus G.H."/>
            <person name="Fischer R."/>
            <person name="Frisvad J.C."/>
            <person name="Goldman G.H."/>
            <person name="Houbraken J."/>
            <person name="Oakley B."/>
            <person name="Pocsi I."/>
            <person name="Scazzocchio C."/>
            <person name="Seiboth B."/>
            <person name="vanKuyk P.A."/>
            <person name="Wortman J."/>
            <person name="Dyer P.S."/>
            <person name="Grigoriev I.V."/>
        </authorList>
    </citation>
    <scope>NUCLEOTIDE SEQUENCE [LARGE SCALE GENOMIC DNA]</scope>
    <source>
        <strain evidence="11">DTO 134E9</strain>
    </source>
</reference>
<evidence type="ECO:0000256" key="4">
    <source>
        <dbReference type="ARBA" id="ARBA00022692"/>
    </source>
</evidence>
<dbReference type="PROSITE" id="PS00217">
    <property type="entry name" value="SUGAR_TRANSPORT_2"/>
    <property type="match status" value="1"/>
</dbReference>
<feature type="transmembrane region" description="Helical" evidence="8">
    <location>
        <begin position="427"/>
        <end position="444"/>
    </location>
</feature>
<name>A0A1L9R5P4_ASPWE</name>
<keyword evidence="5 8" id="KW-1133">Transmembrane helix</keyword>
<dbReference type="AlphaFoldDB" id="A0A1L9R5P4"/>
<dbReference type="InterPro" id="IPR005829">
    <property type="entry name" value="Sugar_transporter_CS"/>
</dbReference>
<feature type="transmembrane region" description="Helical" evidence="8">
    <location>
        <begin position="173"/>
        <end position="191"/>
    </location>
</feature>
<evidence type="ECO:0000256" key="3">
    <source>
        <dbReference type="ARBA" id="ARBA00022448"/>
    </source>
</evidence>
<evidence type="ECO:0000256" key="8">
    <source>
        <dbReference type="SAM" id="Phobius"/>
    </source>
</evidence>
<feature type="transmembrane region" description="Helical" evidence="8">
    <location>
        <begin position="356"/>
        <end position="380"/>
    </location>
</feature>
<comment type="subcellular location">
    <subcellularLocation>
        <location evidence="1">Membrane</location>
        <topology evidence="1">Multi-pass membrane protein</topology>
    </subcellularLocation>
</comment>
<dbReference type="VEuPathDB" id="FungiDB:ASPWEDRAFT_32435"/>
<comment type="similarity">
    <text evidence="2 7">Belongs to the major facilitator superfamily. Sugar transporter (TC 2.A.1.1) family.</text>
</comment>
<dbReference type="NCBIfam" id="TIGR00879">
    <property type="entry name" value="SP"/>
    <property type="match status" value="1"/>
</dbReference>
<proteinExistence type="inferred from homology"/>
<evidence type="ECO:0000256" key="5">
    <source>
        <dbReference type="ARBA" id="ARBA00022989"/>
    </source>
</evidence>
<dbReference type="GO" id="GO:0005351">
    <property type="term" value="F:carbohydrate:proton symporter activity"/>
    <property type="evidence" value="ECO:0007669"/>
    <property type="project" value="TreeGrafter"/>
</dbReference>
<evidence type="ECO:0000256" key="2">
    <source>
        <dbReference type="ARBA" id="ARBA00010992"/>
    </source>
</evidence>
<keyword evidence="3 7" id="KW-0813">Transport</keyword>
<keyword evidence="11" id="KW-1185">Reference proteome</keyword>
<dbReference type="InterPro" id="IPR003663">
    <property type="entry name" value="Sugar/inositol_transpt"/>
</dbReference>
<gene>
    <name evidence="10" type="ORF">ASPWEDRAFT_32435</name>
</gene>
<dbReference type="InterPro" id="IPR005828">
    <property type="entry name" value="MFS_sugar_transport-like"/>
</dbReference>
<dbReference type="Pfam" id="PF00083">
    <property type="entry name" value="Sugar_tr"/>
    <property type="match status" value="1"/>
</dbReference>
<feature type="domain" description="Major facilitator superfamily (MFS) profile" evidence="9">
    <location>
        <begin position="38"/>
        <end position="479"/>
    </location>
</feature>
<dbReference type="Proteomes" id="UP000184383">
    <property type="component" value="Unassembled WGS sequence"/>
</dbReference>